<protein>
    <submittedName>
        <fullName evidence="1">Uncharacterized protein</fullName>
    </submittedName>
</protein>
<proteinExistence type="predicted"/>
<evidence type="ECO:0000313" key="1">
    <source>
        <dbReference type="EMBL" id="KAF2727827.1"/>
    </source>
</evidence>
<dbReference type="Proteomes" id="UP000799444">
    <property type="component" value="Unassembled WGS sequence"/>
</dbReference>
<gene>
    <name evidence="1" type="ORF">EJ04DRAFT_450623</name>
</gene>
<dbReference type="OrthoDB" id="4161611at2759"/>
<evidence type="ECO:0000313" key="2">
    <source>
        <dbReference type="Proteomes" id="UP000799444"/>
    </source>
</evidence>
<dbReference type="EMBL" id="ML996310">
    <property type="protein sequence ID" value="KAF2727827.1"/>
    <property type="molecule type" value="Genomic_DNA"/>
</dbReference>
<keyword evidence="2" id="KW-1185">Reference proteome</keyword>
<dbReference type="AlphaFoldDB" id="A0A9P4UTH4"/>
<organism evidence="1 2">
    <name type="scientific">Polyplosphaeria fusca</name>
    <dbReference type="NCBI Taxonomy" id="682080"/>
    <lineage>
        <taxon>Eukaryota</taxon>
        <taxon>Fungi</taxon>
        <taxon>Dikarya</taxon>
        <taxon>Ascomycota</taxon>
        <taxon>Pezizomycotina</taxon>
        <taxon>Dothideomycetes</taxon>
        <taxon>Pleosporomycetidae</taxon>
        <taxon>Pleosporales</taxon>
        <taxon>Tetraplosphaeriaceae</taxon>
        <taxon>Polyplosphaeria</taxon>
    </lineage>
</organism>
<name>A0A9P4UTH4_9PLEO</name>
<comment type="caution">
    <text evidence="1">The sequence shown here is derived from an EMBL/GenBank/DDBJ whole genome shotgun (WGS) entry which is preliminary data.</text>
</comment>
<sequence length="97" mass="10583">MSEHLQAHQKYGPGEIQSLINLNPTRNACGHGFEHVKSNEALPCHGPCFFVASDGSIGLCPAGAREGDHIAILLGGRVPYLLRKVCTDKEDQHFEFV</sequence>
<reference evidence="1" key="1">
    <citation type="journal article" date="2020" name="Stud. Mycol.">
        <title>101 Dothideomycetes genomes: a test case for predicting lifestyles and emergence of pathogens.</title>
        <authorList>
            <person name="Haridas S."/>
            <person name="Albert R."/>
            <person name="Binder M."/>
            <person name="Bloem J."/>
            <person name="Labutti K."/>
            <person name="Salamov A."/>
            <person name="Andreopoulos B."/>
            <person name="Baker S."/>
            <person name="Barry K."/>
            <person name="Bills G."/>
            <person name="Bluhm B."/>
            <person name="Cannon C."/>
            <person name="Castanera R."/>
            <person name="Culley D."/>
            <person name="Daum C."/>
            <person name="Ezra D."/>
            <person name="Gonzalez J."/>
            <person name="Henrissat B."/>
            <person name="Kuo A."/>
            <person name="Liang C."/>
            <person name="Lipzen A."/>
            <person name="Lutzoni F."/>
            <person name="Magnuson J."/>
            <person name="Mondo S."/>
            <person name="Nolan M."/>
            <person name="Ohm R."/>
            <person name="Pangilinan J."/>
            <person name="Park H.-J."/>
            <person name="Ramirez L."/>
            <person name="Alfaro M."/>
            <person name="Sun H."/>
            <person name="Tritt A."/>
            <person name="Yoshinaga Y."/>
            <person name="Zwiers L.-H."/>
            <person name="Turgeon B."/>
            <person name="Goodwin S."/>
            <person name="Spatafora J."/>
            <person name="Crous P."/>
            <person name="Grigoriev I."/>
        </authorList>
    </citation>
    <scope>NUCLEOTIDE SEQUENCE</scope>
    <source>
        <strain evidence="1">CBS 125425</strain>
    </source>
</reference>
<accession>A0A9P4UTH4</accession>